<dbReference type="NCBIfam" id="NF033706">
    <property type="entry name" value="Ni_bind_SCO4226"/>
    <property type="match status" value="1"/>
</dbReference>
<gene>
    <name evidence="1" type="ORF">ACFP50_13700</name>
</gene>
<accession>A0ABW1LYF0</accession>
<proteinExistence type="predicted"/>
<dbReference type="InterPro" id="IPR025336">
    <property type="entry name" value="SCO4226-like"/>
</dbReference>
<dbReference type="Gene3D" id="3.30.70.3090">
    <property type="entry name" value="ORF SCO4226, nickel-binding ferredoxin-like monomer"/>
    <property type="match status" value="1"/>
</dbReference>
<dbReference type="Proteomes" id="UP001596242">
    <property type="component" value="Unassembled WGS sequence"/>
</dbReference>
<dbReference type="RefSeq" id="WP_386396657.1">
    <property type="nucleotide sequence ID" value="NZ_JBHSPT010000032.1"/>
</dbReference>
<keyword evidence="2" id="KW-1185">Reference proteome</keyword>
<comment type="caution">
    <text evidence="1">The sequence shown here is derived from an EMBL/GenBank/DDBJ whole genome shotgun (WGS) entry which is preliminary data.</text>
</comment>
<evidence type="ECO:0000313" key="1">
    <source>
        <dbReference type="EMBL" id="MFC6056484.1"/>
    </source>
</evidence>
<sequence length="83" mass="9309">MAQYMDIHHNMRGITADQLEQAHAADLAIQQEEGVHFQHTWADPESGTVYCLSEAPSAEAVQRIHERTGHQADEIHPVPLSVR</sequence>
<dbReference type="InterPro" id="IPR042557">
    <property type="entry name" value="SCO4226"/>
</dbReference>
<dbReference type="Pfam" id="PF14026">
    <property type="entry name" value="SCO4226-like"/>
    <property type="match status" value="1"/>
</dbReference>
<protein>
    <submittedName>
        <fullName evidence="1">SCO4226 family nickel-binding protein</fullName>
    </submittedName>
</protein>
<evidence type="ECO:0000313" key="2">
    <source>
        <dbReference type="Proteomes" id="UP001596242"/>
    </source>
</evidence>
<name>A0ABW1LYF0_9ACTN</name>
<dbReference type="EMBL" id="JBHSPT010000032">
    <property type="protein sequence ID" value="MFC6056484.1"/>
    <property type="molecule type" value="Genomic_DNA"/>
</dbReference>
<organism evidence="1 2">
    <name type="scientific">Streptomyces pratens</name>
    <dbReference type="NCBI Taxonomy" id="887456"/>
    <lineage>
        <taxon>Bacteria</taxon>
        <taxon>Bacillati</taxon>
        <taxon>Actinomycetota</taxon>
        <taxon>Actinomycetes</taxon>
        <taxon>Kitasatosporales</taxon>
        <taxon>Streptomycetaceae</taxon>
        <taxon>Streptomyces</taxon>
    </lineage>
</organism>
<reference evidence="2" key="1">
    <citation type="journal article" date="2019" name="Int. J. Syst. Evol. Microbiol.">
        <title>The Global Catalogue of Microorganisms (GCM) 10K type strain sequencing project: providing services to taxonomists for standard genome sequencing and annotation.</title>
        <authorList>
            <consortium name="The Broad Institute Genomics Platform"/>
            <consortium name="The Broad Institute Genome Sequencing Center for Infectious Disease"/>
            <person name="Wu L."/>
            <person name="Ma J."/>
        </authorList>
    </citation>
    <scope>NUCLEOTIDE SEQUENCE [LARGE SCALE GENOMIC DNA]</scope>
    <source>
        <strain evidence="2">JCM 12763</strain>
    </source>
</reference>